<dbReference type="SUPFAM" id="SSF53659">
    <property type="entry name" value="Isocitrate/Isopropylmalate dehydrogenase-like"/>
    <property type="match status" value="1"/>
</dbReference>
<protein>
    <submittedName>
        <fullName evidence="4">Phosphate acetyltransferase</fullName>
        <ecNumber evidence="4">2.3.1.8</ecNumber>
    </submittedName>
</protein>
<dbReference type="PANTHER" id="PTHR43356">
    <property type="entry name" value="PHOSPHATE ACETYLTRANSFERASE"/>
    <property type="match status" value="1"/>
</dbReference>
<dbReference type="PANTHER" id="PTHR43356:SF2">
    <property type="entry name" value="PHOSPHATE ACETYLTRANSFERASE"/>
    <property type="match status" value="1"/>
</dbReference>
<comment type="caution">
    <text evidence="4">The sequence shown here is derived from an EMBL/GenBank/DDBJ whole genome shotgun (WGS) entry which is preliminary data.</text>
</comment>
<dbReference type="Gene3D" id="3.40.718.10">
    <property type="entry name" value="Isopropylmalate Dehydrogenase"/>
    <property type="match status" value="1"/>
</dbReference>
<proteinExistence type="predicted"/>
<reference evidence="4" key="1">
    <citation type="submission" date="2019-08" db="EMBL/GenBank/DDBJ databases">
        <authorList>
            <person name="Kucharzyk K."/>
            <person name="Murdoch R.W."/>
            <person name="Higgins S."/>
            <person name="Loffler F."/>
        </authorList>
    </citation>
    <scope>NUCLEOTIDE SEQUENCE</scope>
</reference>
<name>A0A645A706_9ZZZZ</name>
<keyword evidence="2 4" id="KW-0012">Acyltransferase</keyword>
<dbReference type="AlphaFoldDB" id="A0A645A706"/>
<dbReference type="Pfam" id="PF01515">
    <property type="entry name" value="PTA_PTB"/>
    <property type="match status" value="1"/>
</dbReference>
<dbReference type="InterPro" id="IPR050500">
    <property type="entry name" value="Phos_Acetyltrans/Butyryltrans"/>
</dbReference>
<evidence type="ECO:0000256" key="2">
    <source>
        <dbReference type="ARBA" id="ARBA00023315"/>
    </source>
</evidence>
<gene>
    <name evidence="4" type="primary">pta_37</name>
    <name evidence="4" type="ORF">SDC9_95574</name>
</gene>
<accession>A0A645A706</accession>
<dbReference type="GO" id="GO:0008959">
    <property type="term" value="F:phosphate acetyltransferase activity"/>
    <property type="evidence" value="ECO:0007669"/>
    <property type="project" value="UniProtKB-EC"/>
</dbReference>
<organism evidence="4">
    <name type="scientific">bioreactor metagenome</name>
    <dbReference type="NCBI Taxonomy" id="1076179"/>
    <lineage>
        <taxon>unclassified sequences</taxon>
        <taxon>metagenomes</taxon>
        <taxon>ecological metagenomes</taxon>
    </lineage>
</organism>
<dbReference type="EC" id="2.3.1.8" evidence="4"/>
<dbReference type="InterPro" id="IPR002505">
    <property type="entry name" value="PTA_PTB"/>
</dbReference>
<evidence type="ECO:0000313" key="4">
    <source>
        <dbReference type="EMBL" id="MPM48847.1"/>
    </source>
</evidence>
<dbReference type="EMBL" id="VSSQ01012278">
    <property type="protein sequence ID" value="MPM48847.1"/>
    <property type="molecule type" value="Genomic_DNA"/>
</dbReference>
<feature type="domain" description="Phosphate acetyl/butaryl transferase" evidence="3">
    <location>
        <begin position="7"/>
        <end position="167"/>
    </location>
</feature>
<evidence type="ECO:0000259" key="3">
    <source>
        <dbReference type="Pfam" id="PF01515"/>
    </source>
</evidence>
<keyword evidence="1 4" id="KW-0808">Transferase</keyword>
<sequence>MEVPGLKRLLFMTDGGMNIAPTLEQKVDILQSALTVARRFGVQQPKVVPLAAFEQVNPKMQATVDGQALHEMALAGQFGDALVSGPLAFDGALVPEAAKHKGITGPIAGYADIVLVPYIEVGNVMYKSLVYFGQTKVAGVVVGARKPIVLTSRSDSPEAKFRSIAVASYLANE</sequence>
<evidence type="ECO:0000256" key="1">
    <source>
        <dbReference type="ARBA" id="ARBA00022679"/>
    </source>
</evidence>